<protein>
    <recommendedName>
        <fullName evidence="6">tRNA1(Val) (adenine(37)-N6)-methyltransferase</fullName>
        <ecNumber evidence="6">2.1.1.223</ecNumber>
    </recommendedName>
    <alternativeName>
        <fullName evidence="6">tRNA m6A37 methyltransferase</fullName>
    </alternativeName>
</protein>
<feature type="domain" description="Methyltransferase small" evidence="7">
    <location>
        <begin position="33"/>
        <end position="133"/>
    </location>
</feature>
<keyword evidence="1 6" id="KW-0963">Cytoplasm</keyword>
<dbReference type="Pfam" id="PF05175">
    <property type="entry name" value="MTS"/>
    <property type="match status" value="1"/>
</dbReference>
<comment type="catalytic activity">
    <reaction evidence="6">
        <text>adenosine(37) in tRNA1(Val) + S-adenosyl-L-methionine = N(6)-methyladenosine(37) in tRNA1(Val) + S-adenosyl-L-homocysteine + H(+)</text>
        <dbReference type="Rhea" id="RHEA:43160"/>
        <dbReference type="Rhea" id="RHEA-COMP:10369"/>
        <dbReference type="Rhea" id="RHEA-COMP:10370"/>
        <dbReference type="ChEBI" id="CHEBI:15378"/>
        <dbReference type="ChEBI" id="CHEBI:57856"/>
        <dbReference type="ChEBI" id="CHEBI:59789"/>
        <dbReference type="ChEBI" id="CHEBI:74411"/>
        <dbReference type="ChEBI" id="CHEBI:74449"/>
        <dbReference type="EC" id="2.1.1.223"/>
    </reaction>
</comment>
<keyword evidence="3 6" id="KW-0808">Transferase</keyword>
<dbReference type="EC" id="2.1.1.223" evidence="6"/>
<evidence type="ECO:0000313" key="8">
    <source>
        <dbReference type="EMBL" id="MBG9376655.1"/>
    </source>
</evidence>
<evidence type="ECO:0000256" key="5">
    <source>
        <dbReference type="ARBA" id="ARBA00022694"/>
    </source>
</evidence>
<evidence type="ECO:0000256" key="2">
    <source>
        <dbReference type="ARBA" id="ARBA00022603"/>
    </source>
</evidence>
<keyword evidence="4 6" id="KW-0949">S-adenosyl-L-methionine</keyword>
<evidence type="ECO:0000256" key="6">
    <source>
        <dbReference type="HAMAP-Rule" id="MF_01872"/>
    </source>
</evidence>
<dbReference type="GO" id="GO:0008033">
    <property type="term" value="P:tRNA processing"/>
    <property type="evidence" value="ECO:0007669"/>
    <property type="project" value="UniProtKB-UniRule"/>
</dbReference>
<reference evidence="8" key="1">
    <citation type="submission" date="2020-11" db="EMBL/GenBank/DDBJ databases">
        <title>Bacterial whole genome sequence for Panacibacter sp. DH6.</title>
        <authorList>
            <person name="Le V."/>
            <person name="Ko S."/>
            <person name="Ahn C.-Y."/>
            <person name="Oh H.-M."/>
        </authorList>
    </citation>
    <scope>NUCLEOTIDE SEQUENCE</scope>
    <source>
        <strain evidence="8">DH6</strain>
    </source>
</reference>
<dbReference type="SUPFAM" id="SSF53335">
    <property type="entry name" value="S-adenosyl-L-methionine-dependent methyltransferases"/>
    <property type="match status" value="1"/>
</dbReference>
<dbReference type="GO" id="GO:0016430">
    <property type="term" value="F:tRNA (adenine-N6)-methyltransferase activity"/>
    <property type="evidence" value="ECO:0007669"/>
    <property type="project" value="UniProtKB-UniRule"/>
</dbReference>
<dbReference type="HAMAP" id="MF_01872">
    <property type="entry name" value="tRNA_methyltr_YfiC"/>
    <property type="match status" value="1"/>
</dbReference>
<dbReference type="PANTHER" id="PTHR47739">
    <property type="entry name" value="TRNA1(VAL) (ADENINE(37)-N6)-METHYLTRANSFERASE"/>
    <property type="match status" value="1"/>
</dbReference>
<evidence type="ECO:0000259" key="7">
    <source>
        <dbReference type="Pfam" id="PF05175"/>
    </source>
</evidence>
<comment type="similarity">
    <text evidence="6">Belongs to the methyltransferase superfamily. tRNA (adenine-N(6)-)-methyltransferase family.</text>
</comment>
<dbReference type="PANTHER" id="PTHR47739:SF1">
    <property type="entry name" value="TRNA1(VAL) (ADENINE(37)-N6)-METHYLTRANSFERASE"/>
    <property type="match status" value="1"/>
</dbReference>
<evidence type="ECO:0000313" key="9">
    <source>
        <dbReference type="Proteomes" id="UP000628448"/>
    </source>
</evidence>
<dbReference type="InterPro" id="IPR029063">
    <property type="entry name" value="SAM-dependent_MTases_sf"/>
</dbReference>
<dbReference type="InterPro" id="IPR022882">
    <property type="entry name" value="tRNA_adenine-N6_MeTrfase"/>
</dbReference>
<gene>
    <name evidence="8" type="ORF">I5907_10440</name>
</gene>
<dbReference type="GO" id="GO:0005737">
    <property type="term" value="C:cytoplasm"/>
    <property type="evidence" value="ECO:0007669"/>
    <property type="project" value="UniProtKB-SubCell"/>
</dbReference>
<dbReference type="InterPro" id="IPR020596">
    <property type="entry name" value="rRNA_Ade_Mease_Trfase_CS"/>
</dbReference>
<keyword evidence="2 6" id="KW-0489">Methyltransferase</keyword>
<dbReference type="PROSITE" id="PS00092">
    <property type="entry name" value="N6_MTASE"/>
    <property type="match status" value="1"/>
</dbReference>
<dbReference type="AlphaFoldDB" id="A0A931E7E9"/>
<name>A0A931E7E9_9BACT</name>
<dbReference type="InterPro" id="IPR002052">
    <property type="entry name" value="DNA_methylase_N6_adenine_CS"/>
</dbReference>
<dbReference type="GO" id="GO:0000179">
    <property type="term" value="F:rRNA (adenine-N6,N6-)-dimethyltransferase activity"/>
    <property type="evidence" value="ECO:0007669"/>
    <property type="project" value="InterPro"/>
</dbReference>
<dbReference type="RefSeq" id="WP_196990657.1">
    <property type="nucleotide sequence ID" value="NZ_JADWYR010000001.1"/>
</dbReference>
<dbReference type="CDD" id="cd02440">
    <property type="entry name" value="AdoMet_MTases"/>
    <property type="match status" value="1"/>
</dbReference>
<evidence type="ECO:0000256" key="1">
    <source>
        <dbReference type="ARBA" id="ARBA00022490"/>
    </source>
</evidence>
<sequence>MPNNFFRFKEFTVHQELCAMKVCTDACLFGAWLAGKLKDKALKQILDIGTGTGLLSLMLAQKTNAFFDAVEIDTNAAVQAQQNFRASPWADRLRLCNVAIQAFKPAHQYDCIISNPPFFENDLKSLDCKRNLALHSAALSLEELLQFAADHLAADGLFAVLLPFHRSAYFEQMAQRRLYLQQKVLVKQTMEHPYFRSMLLFATSQKTCTQEDTITIRDNKREYSETFASLLKDYYLYL</sequence>
<comment type="caution">
    <text evidence="8">The sequence shown here is derived from an EMBL/GenBank/DDBJ whole genome shotgun (WGS) entry which is preliminary data.</text>
</comment>
<keyword evidence="5 6" id="KW-0819">tRNA processing</keyword>
<dbReference type="PROSITE" id="PS01131">
    <property type="entry name" value="RRNA_A_DIMETH"/>
    <property type="match status" value="1"/>
</dbReference>
<dbReference type="EMBL" id="JADWYR010000001">
    <property type="protein sequence ID" value="MBG9376655.1"/>
    <property type="molecule type" value="Genomic_DNA"/>
</dbReference>
<keyword evidence="9" id="KW-1185">Reference proteome</keyword>
<dbReference type="InterPro" id="IPR007848">
    <property type="entry name" value="Small_mtfrase_dom"/>
</dbReference>
<evidence type="ECO:0000256" key="4">
    <source>
        <dbReference type="ARBA" id="ARBA00022691"/>
    </source>
</evidence>
<dbReference type="Proteomes" id="UP000628448">
    <property type="component" value="Unassembled WGS sequence"/>
</dbReference>
<proteinExistence type="inferred from homology"/>
<comment type="function">
    <text evidence="6">Specifically methylates the adenine in position 37 of tRNA(1)(Val) (anticodon cmo5UAC).</text>
</comment>
<dbReference type="InterPro" id="IPR050210">
    <property type="entry name" value="tRNA_Adenine-N(6)_MTase"/>
</dbReference>
<organism evidence="8 9">
    <name type="scientific">Panacibacter microcysteis</name>
    <dbReference type="NCBI Taxonomy" id="2793269"/>
    <lineage>
        <taxon>Bacteria</taxon>
        <taxon>Pseudomonadati</taxon>
        <taxon>Bacteroidota</taxon>
        <taxon>Chitinophagia</taxon>
        <taxon>Chitinophagales</taxon>
        <taxon>Chitinophagaceae</taxon>
        <taxon>Panacibacter</taxon>
    </lineage>
</organism>
<accession>A0A931E7E9</accession>
<dbReference type="GO" id="GO:0003676">
    <property type="term" value="F:nucleic acid binding"/>
    <property type="evidence" value="ECO:0007669"/>
    <property type="project" value="InterPro"/>
</dbReference>
<comment type="subcellular location">
    <subcellularLocation>
        <location evidence="6">Cytoplasm</location>
    </subcellularLocation>
</comment>
<evidence type="ECO:0000256" key="3">
    <source>
        <dbReference type="ARBA" id="ARBA00022679"/>
    </source>
</evidence>
<dbReference type="Gene3D" id="3.40.50.150">
    <property type="entry name" value="Vaccinia Virus protein VP39"/>
    <property type="match status" value="1"/>
</dbReference>